<evidence type="ECO:0000313" key="2">
    <source>
        <dbReference type="EMBL" id="ARD85179.1"/>
    </source>
</evidence>
<dbReference type="Proteomes" id="UP000192050">
    <property type="component" value="Chromosome"/>
</dbReference>
<dbReference type="GeneID" id="16024539"/>
<keyword evidence="3" id="KW-1185">Reference proteome</keyword>
<name>A0A1V0N508_9ARCH</name>
<dbReference type="STRING" id="74969.FAD_1313"/>
<dbReference type="AlphaFoldDB" id="A0A1V0N508"/>
<evidence type="ECO:0000313" key="3">
    <source>
        <dbReference type="Proteomes" id="UP000192050"/>
    </source>
</evidence>
<feature type="transmembrane region" description="Helical" evidence="1">
    <location>
        <begin position="83"/>
        <end position="103"/>
    </location>
</feature>
<reference evidence="2 3" key="1">
    <citation type="submission" date="2011-10" db="EMBL/GenBank/DDBJ databases">
        <title>Metabolic and evolutionary patterns in the extreme acidophile Ferroplasma acidiphilum.</title>
        <authorList>
            <person name="Golyshina O.V."/>
            <person name="Kozyavkin S.A."/>
            <person name="Tatusov R.L."/>
            <person name="Slesarev A.I."/>
            <person name="Golyshin P.N."/>
        </authorList>
    </citation>
    <scope>NUCLEOTIDE SEQUENCE [LARGE SCALE GENOMIC DNA]</scope>
    <source>
        <strain evidence="3">Y</strain>
    </source>
</reference>
<keyword evidence="1" id="KW-0812">Transmembrane</keyword>
<proteinExistence type="predicted"/>
<dbReference type="OrthoDB" id="387595at2157"/>
<gene>
    <name evidence="2" type="ORF">FAD_1313</name>
</gene>
<accession>A0A1V0N508</accession>
<evidence type="ECO:0000256" key="1">
    <source>
        <dbReference type="SAM" id="Phobius"/>
    </source>
</evidence>
<feature type="transmembrane region" description="Helical" evidence="1">
    <location>
        <begin position="205"/>
        <end position="225"/>
    </location>
</feature>
<feature type="transmembrane region" description="Helical" evidence="1">
    <location>
        <begin position="21"/>
        <end position="40"/>
    </location>
</feature>
<organism evidence="2 3">
    <name type="scientific">Ferroplasma acidiphilum</name>
    <dbReference type="NCBI Taxonomy" id="74969"/>
    <lineage>
        <taxon>Archaea</taxon>
        <taxon>Methanobacteriati</taxon>
        <taxon>Thermoplasmatota</taxon>
        <taxon>Thermoplasmata</taxon>
        <taxon>Thermoplasmatales</taxon>
        <taxon>Ferroplasmaceae</taxon>
        <taxon>Ferroplasma</taxon>
    </lineage>
</organism>
<keyword evidence="1" id="KW-1133">Transmembrane helix</keyword>
<feature type="transmembrane region" description="Helical" evidence="1">
    <location>
        <begin position="137"/>
        <end position="160"/>
    </location>
</feature>
<feature type="transmembrane region" description="Helical" evidence="1">
    <location>
        <begin position="109"/>
        <end position="128"/>
    </location>
</feature>
<feature type="transmembrane region" description="Helical" evidence="1">
    <location>
        <begin position="52"/>
        <end position="71"/>
    </location>
</feature>
<sequence length="277" mass="30574">MSGNSYYNENSRERLNSISRLLLLISIGFFIAASLINTIYTLTTHHSGLFKVGDIIVIIFDIFYAAIILSIYSSGKFDITDRFIFMSLILFSLIFISELLLSISIGSTIIPAILGFVSLAFGYLYYFFKDDELISRIMIIIAAMLAYIGLIGYPLAPYIFVFGTSYLNSALWAQAFIVMEILLILGFIFKPSAMISDFLTSSAKPLAIFIFGIGLIITGASMVSYNVVALPAALGDSISGVLIIAGILALITGILFVIQSIMKFYDSVIKPRIHFMR</sequence>
<dbReference type="EMBL" id="CP015363">
    <property type="protein sequence ID" value="ARD85179.1"/>
    <property type="molecule type" value="Genomic_DNA"/>
</dbReference>
<dbReference type="KEGG" id="fai:FAD_1313"/>
<protein>
    <submittedName>
        <fullName evidence="2">Uncharacterized protein</fullName>
    </submittedName>
</protein>
<dbReference type="RefSeq" id="WP_009886414.1">
    <property type="nucleotide sequence ID" value="NZ_CP015363.1"/>
</dbReference>
<keyword evidence="1" id="KW-0472">Membrane</keyword>
<dbReference type="GeneID" id="31676806"/>
<feature type="transmembrane region" description="Helical" evidence="1">
    <location>
        <begin position="237"/>
        <end position="258"/>
    </location>
</feature>
<feature type="transmembrane region" description="Helical" evidence="1">
    <location>
        <begin position="172"/>
        <end position="193"/>
    </location>
</feature>